<keyword evidence="1" id="KW-0597">Phosphoprotein</keyword>
<dbReference type="SUPFAM" id="SSF52172">
    <property type="entry name" value="CheY-like"/>
    <property type="match status" value="1"/>
</dbReference>
<evidence type="ECO:0000313" key="3">
    <source>
        <dbReference type="EMBL" id="GAI54286.1"/>
    </source>
</evidence>
<reference evidence="3" key="1">
    <citation type="journal article" date="2014" name="Front. Microbiol.">
        <title>High frequency of phylogenetically diverse reductive dehalogenase-homologous genes in deep subseafloor sedimentary metagenomes.</title>
        <authorList>
            <person name="Kawai M."/>
            <person name="Futagami T."/>
            <person name="Toyoda A."/>
            <person name="Takaki Y."/>
            <person name="Nishi S."/>
            <person name="Hori S."/>
            <person name="Arai W."/>
            <person name="Tsubouchi T."/>
            <person name="Morono Y."/>
            <person name="Uchiyama I."/>
            <person name="Ito T."/>
            <person name="Fujiyama A."/>
            <person name="Inagaki F."/>
            <person name="Takami H."/>
        </authorList>
    </citation>
    <scope>NUCLEOTIDE SEQUENCE</scope>
    <source>
        <strain evidence="3">Expedition CK06-06</strain>
    </source>
</reference>
<comment type="caution">
    <text evidence="3">The sequence shown here is derived from an EMBL/GenBank/DDBJ whole genome shotgun (WGS) entry which is preliminary data.</text>
</comment>
<dbReference type="InterPro" id="IPR001789">
    <property type="entry name" value="Sig_transdc_resp-reg_receiver"/>
</dbReference>
<dbReference type="SMART" id="SM00448">
    <property type="entry name" value="REC"/>
    <property type="match status" value="1"/>
</dbReference>
<dbReference type="PANTHER" id="PTHR44591">
    <property type="entry name" value="STRESS RESPONSE REGULATOR PROTEIN 1"/>
    <property type="match status" value="1"/>
</dbReference>
<protein>
    <recommendedName>
        <fullName evidence="2">Response regulatory domain-containing protein</fullName>
    </recommendedName>
</protein>
<sequence length="114" mass="12937">DEEGVRDVLGRVLQDEGHRVTLAENARKGLEEFDQAHFDLVLTDLAMPEMSGLELARRIKEVDPKMPVGLITRCGVVTSKEKMKERGVDFIVSKPFDYNKVLREVNAVLQSQKR</sequence>
<gene>
    <name evidence="3" type="ORF">S06H3_58374</name>
</gene>
<dbReference type="AlphaFoldDB" id="X1QHI5"/>
<dbReference type="PROSITE" id="PS50110">
    <property type="entry name" value="RESPONSE_REGULATORY"/>
    <property type="match status" value="1"/>
</dbReference>
<evidence type="ECO:0000259" key="2">
    <source>
        <dbReference type="PROSITE" id="PS50110"/>
    </source>
</evidence>
<proteinExistence type="predicted"/>
<dbReference type="InterPro" id="IPR011006">
    <property type="entry name" value="CheY-like_superfamily"/>
</dbReference>
<dbReference type="PANTHER" id="PTHR44591:SF3">
    <property type="entry name" value="RESPONSE REGULATORY DOMAIN-CONTAINING PROTEIN"/>
    <property type="match status" value="1"/>
</dbReference>
<dbReference type="Gene3D" id="3.40.50.2300">
    <property type="match status" value="1"/>
</dbReference>
<dbReference type="CDD" id="cd00156">
    <property type="entry name" value="REC"/>
    <property type="match status" value="1"/>
</dbReference>
<name>X1QHI5_9ZZZZ</name>
<dbReference type="EMBL" id="BARV01037779">
    <property type="protein sequence ID" value="GAI54286.1"/>
    <property type="molecule type" value="Genomic_DNA"/>
</dbReference>
<accession>X1QHI5</accession>
<feature type="domain" description="Response regulatory" evidence="2">
    <location>
        <begin position="1"/>
        <end position="109"/>
    </location>
</feature>
<dbReference type="GO" id="GO:0000160">
    <property type="term" value="P:phosphorelay signal transduction system"/>
    <property type="evidence" value="ECO:0007669"/>
    <property type="project" value="InterPro"/>
</dbReference>
<organism evidence="3">
    <name type="scientific">marine sediment metagenome</name>
    <dbReference type="NCBI Taxonomy" id="412755"/>
    <lineage>
        <taxon>unclassified sequences</taxon>
        <taxon>metagenomes</taxon>
        <taxon>ecological metagenomes</taxon>
    </lineage>
</organism>
<feature type="non-terminal residue" evidence="3">
    <location>
        <position position="1"/>
    </location>
</feature>
<dbReference type="InterPro" id="IPR050595">
    <property type="entry name" value="Bact_response_regulator"/>
</dbReference>
<dbReference type="Pfam" id="PF00072">
    <property type="entry name" value="Response_reg"/>
    <property type="match status" value="1"/>
</dbReference>
<evidence type="ECO:0000256" key="1">
    <source>
        <dbReference type="ARBA" id="ARBA00022553"/>
    </source>
</evidence>